<proteinExistence type="predicted"/>
<dbReference type="Gene3D" id="3.90.850.10">
    <property type="entry name" value="Fumarylacetoacetase-like, C-terminal domain"/>
    <property type="match status" value="1"/>
</dbReference>
<gene>
    <name evidence="3" type="ORF">C8J30_102297</name>
</gene>
<evidence type="ECO:0000313" key="4">
    <source>
        <dbReference type="Proteomes" id="UP000247727"/>
    </source>
</evidence>
<dbReference type="InterPro" id="IPR036663">
    <property type="entry name" value="Fumarylacetoacetase_C_sf"/>
</dbReference>
<organism evidence="3 4">
    <name type="scientific">Rhodobacter viridis</name>
    <dbReference type="NCBI Taxonomy" id="1054202"/>
    <lineage>
        <taxon>Bacteria</taxon>
        <taxon>Pseudomonadati</taxon>
        <taxon>Pseudomonadota</taxon>
        <taxon>Alphaproteobacteria</taxon>
        <taxon>Rhodobacterales</taxon>
        <taxon>Rhodobacter group</taxon>
        <taxon>Rhodobacter</taxon>
    </lineage>
</organism>
<sequence length="219" mass="23169">MSGFVFAPPAPVSLAVAGTEALFPVRRIFCVGRNYADHAAEMGAEVDREAPFYFTKSAHAVTASGATIPYPPGTADFHHEVELVVALGEGGGIFGCAVGLDMTRRDLQAAAKDKRRPWDTGKDFENSAVIAPLSQDFAIADQAIALSVNGTPRQQAKLSDMVWSVPEILAHLGTLYTLRAGDVIFTGTPAGVGAVRPGDVLEGRIEGLAPVRLTIQPRE</sequence>
<protein>
    <submittedName>
        <fullName evidence="3">Fumarylpyruvate hydrolase</fullName>
    </submittedName>
</protein>
<keyword evidence="4" id="KW-1185">Reference proteome</keyword>
<evidence type="ECO:0000313" key="3">
    <source>
        <dbReference type="EMBL" id="PYF11982.1"/>
    </source>
</evidence>
<dbReference type="GO" id="GO:0046872">
    <property type="term" value="F:metal ion binding"/>
    <property type="evidence" value="ECO:0007669"/>
    <property type="project" value="UniProtKB-KW"/>
</dbReference>
<dbReference type="SUPFAM" id="SSF56529">
    <property type="entry name" value="FAH"/>
    <property type="match status" value="1"/>
</dbReference>
<name>A0A318U1Z5_9RHOB</name>
<reference evidence="3 4" key="1">
    <citation type="submission" date="2018-06" db="EMBL/GenBank/DDBJ databases">
        <title>Genomic Encyclopedia of Type Strains, Phase III (KMG-III): the genomes of soil and plant-associated and newly described type strains.</title>
        <authorList>
            <person name="Whitman W."/>
        </authorList>
    </citation>
    <scope>NUCLEOTIDE SEQUENCE [LARGE SCALE GENOMIC DNA]</scope>
    <source>
        <strain evidence="3 4">JA737</strain>
    </source>
</reference>
<dbReference type="OrthoDB" id="5197601at2"/>
<keyword evidence="1" id="KW-0479">Metal-binding</keyword>
<dbReference type="EMBL" id="QJTK01000002">
    <property type="protein sequence ID" value="PYF11982.1"/>
    <property type="molecule type" value="Genomic_DNA"/>
</dbReference>
<evidence type="ECO:0000259" key="2">
    <source>
        <dbReference type="Pfam" id="PF01557"/>
    </source>
</evidence>
<accession>A0A318U1Z5</accession>
<dbReference type="AlphaFoldDB" id="A0A318U1Z5"/>
<keyword evidence="3" id="KW-0378">Hydrolase</keyword>
<dbReference type="RefSeq" id="WP_110804569.1">
    <property type="nucleotide sequence ID" value="NZ_QJTK01000002.1"/>
</dbReference>
<dbReference type="PANTHER" id="PTHR11820:SF90">
    <property type="entry name" value="FLUTATHIONE S-TRANSFERASE"/>
    <property type="match status" value="1"/>
</dbReference>
<dbReference type="Pfam" id="PF01557">
    <property type="entry name" value="FAA_hydrolase"/>
    <property type="match status" value="1"/>
</dbReference>
<dbReference type="GO" id="GO:0018773">
    <property type="term" value="F:acetylpyruvate hydrolase activity"/>
    <property type="evidence" value="ECO:0007669"/>
    <property type="project" value="TreeGrafter"/>
</dbReference>
<feature type="domain" description="Fumarylacetoacetase-like C-terminal" evidence="2">
    <location>
        <begin position="28"/>
        <end position="215"/>
    </location>
</feature>
<keyword evidence="3" id="KW-0670">Pyruvate</keyword>
<dbReference type="Proteomes" id="UP000247727">
    <property type="component" value="Unassembled WGS sequence"/>
</dbReference>
<dbReference type="PANTHER" id="PTHR11820">
    <property type="entry name" value="ACYLPYRUVASE"/>
    <property type="match status" value="1"/>
</dbReference>
<dbReference type="InterPro" id="IPR011234">
    <property type="entry name" value="Fumarylacetoacetase-like_C"/>
</dbReference>
<evidence type="ECO:0000256" key="1">
    <source>
        <dbReference type="ARBA" id="ARBA00022723"/>
    </source>
</evidence>
<comment type="caution">
    <text evidence="3">The sequence shown here is derived from an EMBL/GenBank/DDBJ whole genome shotgun (WGS) entry which is preliminary data.</text>
</comment>